<reference evidence="4" key="1">
    <citation type="submission" date="2021-02" db="EMBL/GenBank/DDBJ databases">
        <authorList>
            <person name="Nowell W R."/>
        </authorList>
    </citation>
    <scope>NUCLEOTIDE SEQUENCE</scope>
</reference>
<comment type="pathway">
    <text evidence="1">Lipid metabolism; fatty acid biosynthesis.</text>
</comment>
<protein>
    <submittedName>
        <fullName evidence="4">Uncharacterized protein</fullName>
    </submittedName>
</protein>
<dbReference type="GO" id="GO:0030497">
    <property type="term" value="P:fatty acid elongation"/>
    <property type="evidence" value="ECO:0007669"/>
    <property type="project" value="TreeGrafter"/>
</dbReference>
<keyword evidence="3" id="KW-0560">Oxidoreductase</keyword>
<dbReference type="Proteomes" id="UP000663889">
    <property type="component" value="Unassembled WGS sequence"/>
</dbReference>
<dbReference type="Proteomes" id="UP000663882">
    <property type="component" value="Unassembled WGS sequence"/>
</dbReference>
<dbReference type="EMBL" id="CAJNOO010000773">
    <property type="protein sequence ID" value="CAF1030749.1"/>
    <property type="molecule type" value="Genomic_DNA"/>
</dbReference>
<comment type="caution">
    <text evidence="4">The sequence shown here is derived from an EMBL/GenBank/DDBJ whole genome shotgun (WGS) entry which is preliminary data.</text>
</comment>
<evidence type="ECO:0000256" key="3">
    <source>
        <dbReference type="ARBA" id="ARBA00023002"/>
    </source>
</evidence>
<evidence type="ECO:0000313" key="7">
    <source>
        <dbReference type="Proteomes" id="UP000663882"/>
    </source>
</evidence>
<proteinExistence type="inferred from homology"/>
<name>A0A814IY17_9BILA</name>
<evidence type="ECO:0000313" key="5">
    <source>
        <dbReference type="EMBL" id="CAF1477644.1"/>
    </source>
</evidence>
<evidence type="ECO:0000256" key="1">
    <source>
        <dbReference type="ARBA" id="ARBA00005194"/>
    </source>
</evidence>
<dbReference type="Proteomes" id="UP000663874">
    <property type="component" value="Unassembled WGS sequence"/>
</dbReference>
<evidence type="ECO:0000313" key="6">
    <source>
        <dbReference type="EMBL" id="CAF4033696.1"/>
    </source>
</evidence>
<evidence type="ECO:0000256" key="2">
    <source>
        <dbReference type="ARBA" id="ARBA00006484"/>
    </source>
</evidence>
<dbReference type="OrthoDB" id="47007at2759"/>
<dbReference type="PRINTS" id="PR00080">
    <property type="entry name" value="SDRFAMILY"/>
</dbReference>
<dbReference type="InterPro" id="IPR020904">
    <property type="entry name" value="Sc_DH/Rdtase_CS"/>
</dbReference>
<gene>
    <name evidence="6" type="ORF">FNK824_LOCUS27788</name>
    <name evidence="4" type="ORF">RFH988_LOCUS15699</name>
    <name evidence="5" type="ORF">SEV965_LOCUS34949</name>
</gene>
<dbReference type="InterPro" id="IPR002347">
    <property type="entry name" value="SDR_fam"/>
</dbReference>
<dbReference type="PANTHER" id="PTHR42760:SF40">
    <property type="entry name" value="3-OXOACYL-[ACYL-CARRIER-PROTEIN] REDUCTASE, CHLOROPLASTIC"/>
    <property type="match status" value="1"/>
</dbReference>
<dbReference type="GO" id="GO:0016616">
    <property type="term" value="F:oxidoreductase activity, acting on the CH-OH group of donors, NAD or NADP as acceptor"/>
    <property type="evidence" value="ECO:0007669"/>
    <property type="project" value="TreeGrafter"/>
</dbReference>
<dbReference type="PANTHER" id="PTHR42760">
    <property type="entry name" value="SHORT-CHAIN DEHYDROGENASES/REDUCTASES FAMILY MEMBER"/>
    <property type="match status" value="1"/>
</dbReference>
<organism evidence="4 7">
    <name type="scientific">Rotaria sordida</name>
    <dbReference type="NCBI Taxonomy" id="392033"/>
    <lineage>
        <taxon>Eukaryota</taxon>
        <taxon>Metazoa</taxon>
        <taxon>Spiralia</taxon>
        <taxon>Gnathifera</taxon>
        <taxon>Rotifera</taxon>
        <taxon>Eurotatoria</taxon>
        <taxon>Bdelloidea</taxon>
        <taxon>Philodinida</taxon>
        <taxon>Philodinidae</taxon>
        <taxon>Rotaria</taxon>
    </lineage>
</organism>
<accession>A0A814IY17</accession>
<dbReference type="EMBL" id="CAJOBE010007349">
    <property type="protein sequence ID" value="CAF4033696.1"/>
    <property type="molecule type" value="Genomic_DNA"/>
</dbReference>
<dbReference type="FunFam" id="3.40.50.720:FF:000084">
    <property type="entry name" value="Short-chain dehydrogenase reductase"/>
    <property type="match status" value="1"/>
</dbReference>
<dbReference type="InterPro" id="IPR036291">
    <property type="entry name" value="NAD(P)-bd_dom_sf"/>
</dbReference>
<dbReference type="SUPFAM" id="SSF51735">
    <property type="entry name" value="NAD(P)-binding Rossmann-fold domains"/>
    <property type="match status" value="1"/>
</dbReference>
<dbReference type="Pfam" id="PF13561">
    <property type="entry name" value="adh_short_C2"/>
    <property type="match status" value="1"/>
</dbReference>
<dbReference type="EMBL" id="CAJNOU010005422">
    <property type="protein sequence ID" value="CAF1477644.1"/>
    <property type="molecule type" value="Genomic_DNA"/>
</dbReference>
<dbReference type="PRINTS" id="PR00081">
    <property type="entry name" value="GDHRDH"/>
</dbReference>
<dbReference type="AlphaFoldDB" id="A0A814IY17"/>
<dbReference type="PROSITE" id="PS00061">
    <property type="entry name" value="ADH_SHORT"/>
    <property type="match status" value="1"/>
</dbReference>
<evidence type="ECO:0000313" key="4">
    <source>
        <dbReference type="EMBL" id="CAF1030749.1"/>
    </source>
</evidence>
<comment type="similarity">
    <text evidence="2">Belongs to the short-chain dehydrogenases/reductases (SDR) family.</text>
</comment>
<dbReference type="Gene3D" id="3.40.50.720">
    <property type="entry name" value="NAD(P)-binding Rossmann-like Domain"/>
    <property type="match status" value="1"/>
</dbReference>
<sequence>MKMKRILVTGAANGLGRHMATKFLSRGFYVTLADNDTTSLKVLEQLLTNDSSVFPPDSGRSAQSHALFYNCNVNDEVSVSSCIAATVEKFSGIDALINNAALASPWIGGRDNPDTPFDDVPISSFRSFIETNLIGPYICSRYAAPHLRASKGCIINISSTRALQSEANNEGYSASKAGLIGLTQAMAVSFSGSGVRVNAVSPGWIDVRHMNTKQLAQHGESTLIPPLTESDHSQHSAGRVGVPEDITKIVEFLVDDVNGFITGQNFVVDGGMTKKMIYHE</sequence>